<dbReference type="STRING" id="631362.Thi970DRAFT_02008"/>
<dbReference type="GO" id="GO:0046914">
    <property type="term" value="F:transition metal ion binding"/>
    <property type="evidence" value="ECO:0007669"/>
    <property type="project" value="TreeGrafter"/>
</dbReference>
<proteinExistence type="inferred from homology"/>
<dbReference type="Gene3D" id="2.40.420.20">
    <property type="match status" value="1"/>
</dbReference>
<dbReference type="EMBL" id="JH603169">
    <property type="protein sequence ID" value="EIC21778.1"/>
    <property type="molecule type" value="Genomic_DNA"/>
</dbReference>
<dbReference type="InterPro" id="IPR058647">
    <property type="entry name" value="BSH_CzcB-like"/>
</dbReference>
<dbReference type="PANTHER" id="PTHR30097:SF4">
    <property type="entry name" value="SLR6042 PROTEIN"/>
    <property type="match status" value="1"/>
</dbReference>
<evidence type="ECO:0000256" key="1">
    <source>
        <dbReference type="ARBA" id="ARBA00009477"/>
    </source>
</evidence>
<dbReference type="GO" id="GO:0022857">
    <property type="term" value="F:transmembrane transporter activity"/>
    <property type="evidence" value="ECO:0007669"/>
    <property type="project" value="InterPro"/>
</dbReference>
<dbReference type="Pfam" id="PF25954">
    <property type="entry name" value="Beta-barrel_RND_2"/>
    <property type="match status" value="1"/>
</dbReference>
<gene>
    <name evidence="6" type="ORF">Thi970DRAFT_02008</name>
</gene>
<dbReference type="GO" id="GO:0016020">
    <property type="term" value="C:membrane"/>
    <property type="evidence" value="ECO:0007669"/>
    <property type="project" value="InterPro"/>
</dbReference>
<evidence type="ECO:0000256" key="3">
    <source>
        <dbReference type="SAM" id="SignalP"/>
    </source>
</evidence>
<organism evidence="6 7">
    <name type="scientific">Thiorhodovibrio frisius</name>
    <dbReference type="NCBI Taxonomy" id="631362"/>
    <lineage>
        <taxon>Bacteria</taxon>
        <taxon>Pseudomonadati</taxon>
        <taxon>Pseudomonadota</taxon>
        <taxon>Gammaproteobacteria</taxon>
        <taxon>Chromatiales</taxon>
        <taxon>Chromatiaceae</taxon>
        <taxon>Thiorhodovibrio</taxon>
    </lineage>
</organism>
<keyword evidence="3" id="KW-0732">Signal</keyword>
<evidence type="ECO:0000313" key="7">
    <source>
        <dbReference type="Proteomes" id="UP000002964"/>
    </source>
</evidence>
<feature type="domain" description="CzcB-like barrel-sandwich hybrid" evidence="5">
    <location>
        <begin position="79"/>
        <end position="226"/>
    </location>
</feature>
<dbReference type="InterPro" id="IPR058792">
    <property type="entry name" value="Beta-barrel_RND_2"/>
</dbReference>
<dbReference type="HOGENOM" id="CLU_018816_13_0_6"/>
<keyword evidence="7" id="KW-1185">Reference proteome</keyword>
<protein>
    <submittedName>
        <fullName evidence="6">RND family efflux transporter, MFP subunit</fullName>
    </submittedName>
</protein>
<feature type="signal peptide" evidence="3">
    <location>
        <begin position="1"/>
        <end position="34"/>
    </location>
</feature>
<dbReference type="InterPro" id="IPR051909">
    <property type="entry name" value="MFP_Cation_Efflux"/>
</dbReference>
<reference evidence="6 7" key="2">
    <citation type="submission" date="2011-11" db="EMBL/GenBank/DDBJ databases">
        <authorList>
            <consortium name="US DOE Joint Genome Institute"/>
            <person name="Lucas S."/>
            <person name="Han J."/>
            <person name="Lapidus A."/>
            <person name="Cheng J.-F."/>
            <person name="Goodwin L."/>
            <person name="Pitluck S."/>
            <person name="Peters L."/>
            <person name="Ovchinnikova G."/>
            <person name="Zhang X."/>
            <person name="Detter J.C."/>
            <person name="Han C."/>
            <person name="Tapia R."/>
            <person name="Land M."/>
            <person name="Hauser L."/>
            <person name="Kyrpides N."/>
            <person name="Ivanova N."/>
            <person name="Pagani I."/>
            <person name="Vogl K."/>
            <person name="Liu Z."/>
            <person name="Overmann J."/>
            <person name="Frigaard N.-U."/>
            <person name="Bryant D."/>
            <person name="Woyke T."/>
        </authorList>
    </citation>
    <scope>NUCLEOTIDE SEQUENCE [LARGE SCALE GENOMIC DNA]</scope>
    <source>
        <strain evidence="6 7">970</strain>
    </source>
</reference>
<name>H8Z370_9GAMM</name>
<dbReference type="RefSeq" id="WP_009148362.1">
    <property type="nucleotide sequence ID" value="NZ_CP121471.1"/>
</dbReference>
<dbReference type="PANTHER" id="PTHR30097">
    <property type="entry name" value="CATION EFFLUX SYSTEM PROTEIN CUSB"/>
    <property type="match status" value="1"/>
</dbReference>
<evidence type="ECO:0000256" key="2">
    <source>
        <dbReference type="ARBA" id="ARBA00022448"/>
    </source>
</evidence>
<dbReference type="InterPro" id="IPR006143">
    <property type="entry name" value="RND_pump_MFP"/>
</dbReference>
<evidence type="ECO:0000259" key="5">
    <source>
        <dbReference type="Pfam" id="PF25973"/>
    </source>
</evidence>
<dbReference type="OrthoDB" id="9806939at2"/>
<dbReference type="GO" id="GO:0060003">
    <property type="term" value="P:copper ion export"/>
    <property type="evidence" value="ECO:0007669"/>
    <property type="project" value="TreeGrafter"/>
</dbReference>
<dbReference type="GO" id="GO:0015679">
    <property type="term" value="P:plasma membrane copper ion transport"/>
    <property type="evidence" value="ECO:0007669"/>
    <property type="project" value="TreeGrafter"/>
</dbReference>
<evidence type="ECO:0000259" key="4">
    <source>
        <dbReference type="Pfam" id="PF25954"/>
    </source>
</evidence>
<dbReference type="Proteomes" id="UP000002964">
    <property type="component" value="Unassembled WGS sequence"/>
</dbReference>
<keyword evidence="2" id="KW-0813">Transport</keyword>
<comment type="similarity">
    <text evidence="1">Belongs to the membrane fusion protein (MFP) (TC 8.A.1) family.</text>
</comment>
<dbReference type="AlphaFoldDB" id="H8Z370"/>
<dbReference type="Pfam" id="PF25973">
    <property type="entry name" value="BSH_CzcB"/>
    <property type="match status" value="1"/>
</dbReference>
<dbReference type="eggNOG" id="COG0845">
    <property type="taxonomic scope" value="Bacteria"/>
</dbReference>
<dbReference type="GO" id="GO:0030288">
    <property type="term" value="C:outer membrane-bounded periplasmic space"/>
    <property type="evidence" value="ECO:0007669"/>
    <property type="project" value="TreeGrafter"/>
</dbReference>
<feature type="chain" id="PRO_5003617654" evidence="3">
    <location>
        <begin position="35"/>
        <end position="379"/>
    </location>
</feature>
<dbReference type="SUPFAM" id="SSF111369">
    <property type="entry name" value="HlyD-like secretion proteins"/>
    <property type="match status" value="1"/>
</dbReference>
<sequence length="379" mass="40750">MNLDSRTLRPQHHLRVAQLALTAALLSGAAAALAADIIPIDATQRRAFGIQLTAPEGTDETRSRRYPARVTVPNPQLRVVSAPQDGILVALLVAEGERVVAGQALAELRSPGLVDLQSAFLEASTRLELASSELERDQRLARDGLIAERRLFETRARQRELTTTVEQQRQRLAIAGLSDTDIATLRDSRQLGSTLPIRAPLAGVVLEQMVATGESVAAATPLYRIAELDPLWLEVHVPVDDLAGLTIGGRAWLPELERPGTIITIGRMVHERDQGVLVRVEVTDSSGRLRPGQFIEVQLTAAGTGWQVPVSALVRQGDRAYLFVARPEGFAAVPVTVLSEQDGRAMIAAELTPEDRIATRGTVALKAIWLGGEGSGGGE</sequence>
<dbReference type="NCBIfam" id="TIGR01730">
    <property type="entry name" value="RND_mfp"/>
    <property type="match status" value="1"/>
</dbReference>
<accession>H8Z370</accession>
<evidence type="ECO:0000313" key="6">
    <source>
        <dbReference type="EMBL" id="EIC21778.1"/>
    </source>
</evidence>
<dbReference type="Gene3D" id="2.40.30.170">
    <property type="match status" value="1"/>
</dbReference>
<feature type="domain" description="CusB-like beta-barrel" evidence="4">
    <location>
        <begin position="230"/>
        <end position="302"/>
    </location>
</feature>
<dbReference type="Gene3D" id="2.40.50.100">
    <property type="match status" value="1"/>
</dbReference>
<reference evidence="7" key="1">
    <citation type="submission" date="2011-06" db="EMBL/GenBank/DDBJ databases">
        <authorList>
            <consortium name="US DOE Joint Genome Institute (JGI-PGF)"/>
            <person name="Lucas S."/>
            <person name="Han J."/>
            <person name="Lapidus A."/>
            <person name="Cheng J.-F."/>
            <person name="Goodwin L."/>
            <person name="Pitluck S."/>
            <person name="Peters L."/>
            <person name="Land M.L."/>
            <person name="Hauser L."/>
            <person name="Vogl K."/>
            <person name="Liu Z."/>
            <person name="Overmann J."/>
            <person name="Frigaard N.-U."/>
            <person name="Bryant D.A."/>
            <person name="Woyke T.J."/>
        </authorList>
    </citation>
    <scope>NUCLEOTIDE SEQUENCE [LARGE SCALE GENOMIC DNA]</scope>
    <source>
        <strain evidence="7">970</strain>
    </source>
</reference>